<evidence type="ECO:0000256" key="5">
    <source>
        <dbReference type="ARBA" id="ARBA00022927"/>
    </source>
</evidence>
<keyword evidence="11" id="KW-1185">Reference proteome</keyword>
<evidence type="ECO:0000313" key="10">
    <source>
        <dbReference type="EMBL" id="MFC4557115.1"/>
    </source>
</evidence>
<organism evidence="10 11">
    <name type="scientific">Virgibacillus kekensis</name>
    <dbReference type="NCBI Taxonomy" id="202261"/>
    <lineage>
        <taxon>Bacteria</taxon>
        <taxon>Bacillati</taxon>
        <taxon>Bacillota</taxon>
        <taxon>Bacilli</taxon>
        <taxon>Bacillales</taxon>
        <taxon>Bacillaceae</taxon>
        <taxon>Virgibacillus</taxon>
    </lineage>
</organism>
<comment type="caution">
    <text evidence="10">The sequence shown here is derived from an EMBL/GenBank/DDBJ whole genome shotgun (WGS) entry which is preliminary data.</text>
</comment>
<gene>
    <name evidence="10" type="primary">fliH</name>
    <name evidence="10" type="ORF">ACFO3D_02675</name>
</gene>
<evidence type="ECO:0000256" key="7">
    <source>
        <dbReference type="NCBIfam" id="TIGR03825"/>
    </source>
</evidence>
<evidence type="ECO:0000256" key="8">
    <source>
        <dbReference type="SAM" id="Coils"/>
    </source>
</evidence>
<evidence type="ECO:0000313" key="11">
    <source>
        <dbReference type="Proteomes" id="UP001595989"/>
    </source>
</evidence>
<keyword evidence="6" id="KW-1006">Bacterial flagellum protein export</keyword>
<dbReference type="Pfam" id="PF02108">
    <property type="entry name" value="FliH"/>
    <property type="match status" value="1"/>
</dbReference>
<evidence type="ECO:0000256" key="6">
    <source>
        <dbReference type="ARBA" id="ARBA00023225"/>
    </source>
</evidence>
<evidence type="ECO:0000259" key="9">
    <source>
        <dbReference type="Pfam" id="PF02108"/>
    </source>
</evidence>
<dbReference type="InterPro" id="IPR022524">
    <property type="entry name" value="FliH_Bacilli"/>
</dbReference>
<comment type="function">
    <text evidence="1">Needed for flagellar regrowth and assembly.</text>
</comment>
<evidence type="ECO:0000256" key="2">
    <source>
        <dbReference type="ARBA" id="ARBA00006602"/>
    </source>
</evidence>
<keyword evidence="10" id="KW-0282">Flagellum</keyword>
<name>A0ABV9DGJ8_9BACI</name>
<keyword evidence="4" id="KW-1005">Bacterial flagellum biogenesis</keyword>
<sequence length="251" mass="28734">MSNYHYYHSDQAKEKVIKIRKIHSNTPESRDTALEDEQSNLQSKVEATYRELEEIKTQQQNLIEATNNEVAAAKESWKQEKVKLVQQAHQEGYDNGFSLGKEESIEQYRGLLEKANRIIESATADYHATIEQSEESILELSIRISEKIIKCELDEKPELYTSIVKAAIKEIKDQSNLSLYVHPDSYELVSQQKEEIASLVDRDVNLSVYVKEDLSEGSCLIEHPFGRIDAGIDAQLEEIRSALHDISLENH</sequence>
<comment type="similarity">
    <text evidence="2">Belongs to the FliH family.</text>
</comment>
<dbReference type="InterPro" id="IPR051472">
    <property type="entry name" value="T3SS_Stator/FliH"/>
</dbReference>
<evidence type="ECO:0000256" key="4">
    <source>
        <dbReference type="ARBA" id="ARBA00022795"/>
    </source>
</evidence>
<keyword evidence="10" id="KW-0969">Cilium</keyword>
<protein>
    <recommendedName>
        <fullName evidence="7">Flagellar assembly protein FliH</fullName>
    </recommendedName>
</protein>
<dbReference type="EMBL" id="JBHSFU010000003">
    <property type="protein sequence ID" value="MFC4557115.1"/>
    <property type="molecule type" value="Genomic_DNA"/>
</dbReference>
<evidence type="ECO:0000256" key="1">
    <source>
        <dbReference type="ARBA" id="ARBA00003041"/>
    </source>
</evidence>
<accession>A0ABV9DGJ8</accession>
<dbReference type="Proteomes" id="UP001595989">
    <property type="component" value="Unassembled WGS sequence"/>
</dbReference>
<dbReference type="InterPro" id="IPR018035">
    <property type="entry name" value="Flagellar_FliH/T3SS_HrpE"/>
</dbReference>
<reference evidence="11" key="1">
    <citation type="journal article" date="2019" name="Int. J. Syst. Evol. Microbiol.">
        <title>The Global Catalogue of Microorganisms (GCM) 10K type strain sequencing project: providing services to taxonomists for standard genome sequencing and annotation.</title>
        <authorList>
            <consortium name="The Broad Institute Genomics Platform"/>
            <consortium name="The Broad Institute Genome Sequencing Center for Infectious Disease"/>
            <person name="Wu L."/>
            <person name="Ma J."/>
        </authorList>
    </citation>
    <scope>NUCLEOTIDE SEQUENCE [LARGE SCALE GENOMIC DNA]</scope>
    <source>
        <strain evidence="11">CGMCC 4.7426</strain>
    </source>
</reference>
<keyword evidence="3" id="KW-0813">Transport</keyword>
<keyword evidence="10" id="KW-0966">Cell projection</keyword>
<keyword evidence="8" id="KW-0175">Coiled coil</keyword>
<evidence type="ECO:0000256" key="3">
    <source>
        <dbReference type="ARBA" id="ARBA00022448"/>
    </source>
</evidence>
<dbReference type="PANTHER" id="PTHR34982">
    <property type="entry name" value="YOP PROTEINS TRANSLOCATION PROTEIN L"/>
    <property type="match status" value="1"/>
</dbReference>
<keyword evidence="5" id="KW-0653">Protein transport</keyword>
<feature type="domain" description="Flagellar assembly protein FliH/Type III secretion system HrpE" evidence="9">
    <location>
        <begin position="113"/>
        <end position="238"/>
    </location>
</feature>
<dbReference type="NCBIfam" id="TIGR03825">
    <property type="entry name" value="FliH_bacil"/>
    <property type="match status" value="1"/>
</dbReference>
<feature type="coiled-coil region" evidence="8">
    <location>
        <begin position="38"/>
        <end position="76"/>
    </location>
</feature>
<proteinExistence type="inferred from homology"/>
<dbReference type="PANTHER" id="PTHR34982:SF1">
    <property type="entry name" value="FLAGELLAR ASSEMBLY PROTEIN FLIH"/>
    <property type="match status" value="1"/>
</dbReference>
<dbReference type="RefSeq" id="WP_390293054.1">
    <property type="nucleotide sequence ID" value="NZ_JBHSFU010000003.1"/>
</dbReference>